<dbReference type="OrthoDB" id="132546at2157"/>
<dbReference type="AlphaFoldDB" id="A0A7D5GFC6"/>
<dbReference type="InterPro" id="IPR001296">
    <property type="entry name" value="Glyco_trans_1"/>
</dbReference>
<dbReference type="Proteomes" id="UP000509750">
    <property type="component" value="Chromosome"/>
</dbReference>
<dbReference type="KEGG" id="halg:HUG10_11445"/>
<keyword evidence="3" id="KW-1185">Reference proteome</keyword>
<evidence type="ECO:0000313" key="3">
    <source>
        <dbReference type="Proteomes" id="UP000509750"/>
    </source>
</evidence>
<feature type="domain" description="Glycosyl transferase family 1" evidence="1">
    <location>
        <begin position="197"/>
        <end position="335"/>
    </location>
</feature>
<accession>A0A7D5GFC6</accession>
<dbReference type="PANTHER" id="PTHR45919">
    <property type="entry name" value="GDP-MAN:MAN(3)GLCNAC(2)-PP-DOL ALPHA-1,2-MANNOSYLTRANSFERASE"/>
    <property type="match status" value="1"/>
</dbReference>
<dbReference type="RefSeq" id="WP_179169703.1">
    <property type="nucleotide sequence ID" value="NZ_CP058529.1"/>
</dbReference>
<dbReference type="EMBL" id="CP058529">
    <property type="protein sequence ID" value="QLG28128.1"/>
    <property type="molecule type" value="Genomic_DNA"/>
</dbReference>
<organism evidence="2 3">
    <name type="scientific">Halorarum halophilum</name>
    <dbReference type="NCBI Taxonomy" id="2743090"/>
    <lineage>
        <taxon>Archaea</taxon>
        <taxon>Methanobacteriati</taxon>
        <taxon>Methanobacteriota</taxon>
        <taxon>Stenosarchaea group</taxon>
        <taxon>Halobacteria</taxon>
        <taxon>Halobacteriales</taxon>
        <taxon>Haloferacaceae</taxon>
        <taxon>Halorarum</taxon>
    </lineage>
</organism>
<evidence type="ECO:0000313" key="2">
    <source>
        <dbReference type="EMBL" id="QLG28128.1"/>
    </source>
</evidence>
<reference evidence="2 3" key="1">
    <citation type="submission" date="2020-07" db="EMBL/GenBank/DDBJ databases">
        <title>Gai3-2, isolated from salt lake.</title>
        <authorList>
            <person name="Cui H."/>
            <person name="Shi X."/>
        </authorList>
    </citation>
    <scope>NUCLEOTIDE SEQUENCE [LARGE SCALE GENOMIC DNA]</scope>
    <source>
        <strain evidence="2 3">Gai3-2</strain>
    </source>
</reference>
<dbReference type="Pfam" id="PF00534">
    <property type="entry name" value="Glycos_transf_1"/>
    <property type="match status" value="1"/>
</dbReference>
<dbReference type="GO" id="GO:0006487">
    <property type="term" value="P:protein N-linked glycosylation"/>
    <property type="evidence" value="ECO:0007669"/>
    <property type="project" value="TreeGrafter"/>
</dbReference>
<keyword evidence="2" id="KW-0808">Transferase</keyword>
<dbReference type="GO" id="GO:0004377">
    <property type="term" value="F:GDP-Man:Man(3)GlcNAc(2)-PP-Dol alpha-1,2-mannosyltransferase activity"/>
    <property type="evidence" value="ECO:0007669"/>
    <property type="project" value="InterPro"/>
</dbReference>
<dbReference type="InterPro" id="IPR038013">
    <property type="entry name" value="ALG11"/>
</dbReference>
<protein>
    <submittedName>
        <fullName evidence="2">Glycosyltransferase</fullName>
    </submittedName>
</protein>
<gene>
    <name evidence="2" type="ORF">HUG10_11445</name>
</gene>
<evidence type="ECO:0000259" key="1">
    <source>
        <dbReference type="Pfam" id="PF00534"/>
    </source>
</evidence>
<dbReference type="PANTHER" id="PTHR45919:SF1">
    <property type="entry name" value="GDP-MAN:MAN(3)GLCNAC(2)-PP-DOL ALPHA-1,2-MANNOSYLTRANSFERASE"/>
    <property type="match status" value="1"/>
</dbReference>
<name>A0A7D5GFC6_9EURY</name>
<dbReference type="SUPFAM" id="SSF53756">
    <property type="entry name" value="UDP-Glycosyltransferase/glycogen phosphorylase"/>
    <property type="match status" value="1"/>
</dbReference>
<dbReference type="GeneID" id="56029456"/>
<dbReference type="Gene3D" id="3.40.50.2000">
    <property type="entry name" value="Glycogen Phosphorylase B"/>
    <property type="match status" value="1"/>
</dbReference>
<sequence length="368" mass="39984">MARVAVVHNTLDLRSGADAVCLHVCEALQDVHDVTLFTLSHPPLSTLNGMFDTAAAVPVRTPPGSEFLGPALELVADHAGPLLAPRSVLLDCFVRRHAQGVDLLVSTANEFDFSRPSVQYVHYPQFNGRAVDDDDAGRLDPLWTRLAGLGDRRLPADATLVTNSSWTAEAVAERYGREPTVLHPPVDPIGGGLDWAEREHGVVAAGRIAPDKRTLDAVRIVDAVRERGHDVHLHVVGTAAPAYRSYVDRVAAAADAREYVSLETDVSRNRLESLLTTHRYGLSTKPDEHFGMTVAEYVAAGTLAFAPDSGGQRDVLDGAEEHLFSSVPDAAATVSRAIETGREPSLPRDRFGRDRFHRRIRALVADRL</sequence>
<proteinExistence type="predicted"/>
<dbReference type="GO" id="GO:0016020">
    <property type="term" value="C:membrane"/>
    <property type="evidence" value="ECO:0007669"/>
    <property type="project" value="TreeGrafter"/>
</dbReference>